<keyword evidence="1" id="KW-1133">Transmembrane helix</keyword>
<accession>A0A4V1MZP8</accession>
<protein>
    <submittedName>
        <fullName evidence="2">Uncharacterized protein</fullName>
    </submittedName>
</protein>
<dbReference type="EMBL" id="SAXA01000027">
    <property type="protein sequence ID" value="RXQ87261.1"/>
    <property type="molecule type" value="Genomic_DNA"/>
</dbReference>
<comment type="caution">
    <text evidence="2">The sequence shown here is derived from an EMBL/GenBank/DDBJ whole genome shotgun (WGS) entry which is preliminary data.</text>
</comment>
<evidence type="ECO:0000256" key="1">
    <source>
        <dbReference type="SAM" id="Phobius"/>
    </source>
</evidence>
<feature type="transmembrane region" description="Helical" evidence="1">
    <location>
        <begin position="78"/>
        <end position="96"/>
    </location>
</feature>
<keyword evidence="1" id="KW-0812">Transmembrane</keyword>
<keyword evidence="3" id="KW-1185">Reference proteome</keyword>
<dbReference type="RefSeq" id="WP_129255809.1">
    <property type="nucleotide sequence ID" value="NZ_SAXA01000027.1"/>
</dbReference>
<gene>
    <name evidence="2" type="ORF">EO244_16605</name>
</gene>
<sequence length="164" mass="19290">MQINKTLHSFIRLIILILLSLKLIAGGFQQIDYIQNFLPSWDLAFNLEIILRKHLYIHSFLVFIGIIGVFINRRLGLVLMLIFPFWVISDALIAFIFPMDFIWYVNEYRLIVAIILVVLVNSLQLIQRDYSLLIKRSFFLNGIAFSFGLLISSGIWYLYERLMI</sequence>
<proteinExistence type="predicted"/>
<dbReference type="Proteomes" id="UP000289703">
    <property type="component" value="Unassembled WGS sequence"/>
</dbReference>
<reference evidence="2 3" key="1">
    <citation type="submission" date="2019-01" db="EMBL/GenBank/DDBJ databases">
        <title>Ancylomarina salipaludis sp. nov., isolated from a salt marsh.</title>
        <authorList>
            <person name="Yoon J.-H."/>
        </authorList>
    </citation>
    <scope>NUCLEOTIDE SEQUENCE [LARGE SCALE GENOMIC DNA]</scope>
    <source>
        <strain evidence="2 3">SHSM-M15</strain>
    </source>
</reference>
<name>A0A4V1MZP8_9BACT</name>
<evidence type="ECO:0000313" key="3">
    <source>
        <dbReference type="Proteomes" id="UP000289703"/>
    </source>
</evidence>
<feature type="transmembrane region" description="Helical" evidence="1">
    <location>
        <begin position="138"/>
        <end position="159"/>
    </location>
</feature>
<keyword evidence="1" id="KW-0472">Membrane</keyword>
<organism evidence="2 3">
    <name type="scientific">Ancylomarina salipaludis</name>
    <dbReference type="NCBI Taxonomy" id="2501299"/>
    <lineage>
        <taxon>Bacteria</taxon>
        <taxon>Pseudomonadati</taxon>
        <taxon>Bacteroidota</taxon>
        <taxon>Bacteroidia</taxon>
        <taxon>Marinilabiliales</taxon>
        <taxon>Marinifilaceae</taxon>
        <taxon>Ancylomarina</taxon>
    </lineage>
</organism>
<dbReference type="AlphaFoldDB" id="A0A4V1MZP8"/>
<feature type="transmembrane region" description="Helical" evidence="1">
    <location>
        <begin position="108"/>
        <end position="126"/>
    </location>
</feature>
<evidence type="ECO:0000313" key="2">
    <source>
        <dbReference type="EMBL" id="RXQ87261.1"/>
    </source>
</evidence>
<feature type="transmembrane region" description="Helical" evidence="1">
    <location>
        <begin position="54"/>
        <end position="71"/>
    </location>
</feature>